<dbReference type="AlphaFoldDB" id="A0AAV8FT55"/>
<reference evidence="3" key="1">
    <citation type="submission" date="2022-08" db="EMBL/GenBank/DDBJ databases">
        <authorList>
            <person name="Marques A."/>
        </authorList>
    </citation>
    <scope>NUCLEOTIDE SEQUENCE</scope>
    <source>
        <strain evidence="3">RhyPub2mFocal</strain>
        <tissue evidence="3">Leaves</tissue>
    </source>
</reference>
<dbReference type="InterPro" id="IPR036397">
    <property type="entry name" value="RNaseH_sf"/>
</dbReference>
<evidence type="ECO:0000259" key="1">
    <source>
        <dbReference type="Pfam" id="PF13456"/>
    </source>
</evidence>
<dbReference type="EMBL" id="JAMFTS010000002">
    <property type="protein sequence ID" value="KAJ4796699.1"/>
    <property type="molecule type" value="Genomic_DNA"/>
</dbReference>
<accession>A0AAV8FT55</accession>
<dbReference type="Pfam" id="PF13966">
    <property type="entry name" value="zf-RVT"/>
    <property type="match status" value="1"/>
</dbReference>
<gene>
    <name evidence="3" type="ORF">LUZ62_047945</name>
</gene>
<dbReference type="GO" id="GO:0003676">
    <property type="term" value="F:nucleic acid binding"/>
    <property type="evidence" value="ECO:0007669"/>
    <property type="project" value="InterPro"/>
</dbReference>
<name>A0AAV8FT55_9POAL</name>
<protein>
    <submittedName>
        <fullName evidence="3">Ribonuclease H-like superfamily protein</fullName>
    </submittedName>
</protein>
<organism evidence="3 4">
    <name type="scientific">Rhynchospora pubera</name>
    <dbReference type="NCBI Taxonomy" id="906938"/>
    <lineage>
        <taxon>Eukaryota</taxon>
        <taxon>Viridiplantae</taxon>
        <taxon>Streptophyta</taxon>
        <taxon>Embryophyta</taxon>
        <taxon>Tracheophyta</taxon>
        <taxon>Spermatophyta</taxon>
        <taxon>Magnoliopsida</taxon>
        <taxon>Liliopsida</taxon>
        <taxon>Poales</taxon>
        <taxon>Cyperaceae</taxon>
        <taxon>Cyperoideae</taxon>
        <taxon>Rhynchosporeae</taxon>
        <taxon>Rhynchospora</taxon>
    </lineage>
</organism>
<dbReference type="GO" id="GO:0004523">
    <property type="term" value="F:RNA-DNA hybrid ribonuclease activity"/>
    <property type="evidence" value="ECO:0007669"/>
    <property type="project" value="InterPro"/>
</dbReference>
<dbReference type="PANTHER" id="PTHR34146">
    <property type="entry name" value="POLYNUCLEOTIDYL TRANSFERASE, RIBONUCLEASE H-LIKE SUPERFAMILY PROTEIN-RELATED"/>
    <property type="match status" value="1"/>
</dbReference>
<dbReference type="Gene3D" id="3.30.420.10">
    <property type="entry name" value="Ribonuclease H-like superfamily/Ribonuclease H"/>
    <property type="match status" value="1"/>
</dbReference>
<evidence type="ECO:0000313" key="3">
    <source>
        <dbReference type="EMBL" id="KAJ4796699.1"/>
    </source>
</evidence>
<dbReference type="Proteomes" id="UP001140206">
    <property type="component" value="Chromosome 2"/>
</dbReference>
<evidence type="ECO:0000313" key="4">
    <source>
        <dbReference type="Proteomes" id="UP001140206"/>
    </source>
</evidence>
<keyword evidence="4" id="KW-1185">Reference proteome</keyword>
<dbReference type="InterPro" id="IPR002156">
    <property type="entry name" value="RNaseH_domain"/>
</dbReference>
<comment type="caution">
    <text evidence="3">The sequence shown here is derived from an EMBL/GenBank/DDBJ whole genome shotgun (WGS) entry which is preliminary data.</text>
</comment>
<feature type="domain" description="RNase H type-1" evidence="1">
    <location>
        <begin position="253"/>
        <end position="360"/>
    </location>
</feature>
<feature type="domain" description="Reverse transcriptase zinc-binding" evidence="2">
    <location>
        <begin position="43"/>
        <end position="133"/>
    </location>
</feature>
<dbReference type="Pfam" id="PF13456">
    <property type="entry name" value="RVT_3"/>
    <property type="match status" value="1"/>
</dbReference>
<proteinExistence type="predicted"/>
<evidence type="ECO:0000259" key="2">
    <source>
        <dbReference type="Pfam" id="PF13966"/>
    </source>
</evidence>
<dbReference type="InterPro" id="IPR012337">
    <property type="entry name" value="RNaseH-like_sf"/>
</dbReference>
<sequence>MQLLTRLFTPSQIQQIVTTDNRPDVLVEESDRLIWQQTKDGKYSVREGYKVLTREQNDLVDTQAIDWQLIWKQRKLTPKVKIFLWRLLHKGLPMAANLHRRINNFTPTCQRCNQENEYEMHCLFFCELSRQVWFAGAMGIRVHELPLDIVQTVTQILGQLDDDGVELFANTMWEIWKERNKVVIEHSIFRPQEVIQRVKVGVSTGLMLIQPQRSLIEETSMEKYEFQNEGWQVLVDASWDIGTKSGRAYVVFDKGKLHSVGLHSSNMFDPFQAETTALVEAMMYVYDELKLPRLITIQFFSDCYNLVLAVNQADITDVPSWRAVPMVNQLIRRMNEYGQGIRVQHAKREALHQAHALANVARRCSLNFEGPPQMRMKQLGGLTKEIEEKFFQRVQEAPP</sequence>
<dbReference type="PANTHER" id="PTHR34146:SF8">
    <property type="entry name" value="RNASE H TYPE-1 DOMAIN-CONTAINING PROTEIN"/>
    <property type="match status" value="1"/>
</dbReference>
<dbReference type="SUPFAM" id="SSF53098">
    <property type="entry name" value="Ribonuclease H-like"/>
    <property type="match status" value="1"/>
</dbReference>
<dbReference type="InterPro" id="IPR026960">
    <property type="entry name" value="RVT-Znf"/>
</dbReference>